<dbReference type="EMBL" id="CM055104">
    <property type="protein sequence ID" value="KAJ7533008.1"/>
    <property type="molecule type" value="Genomic_DNA"/>
</dbReference>
<gene>
    <name evidence="1" type="ORF">O6H91_13G029100</name>
</gene>
<name>A0ACC2BT81_DIPCM</name>
<accession>A0ACC2BT81</accession>
<reference evidence="2" key="1">
    <citation type="journal article" date="2024" name="Proc. Natl. Acad. Sci. U.S.A.">
        <title>Extraordinary preservation of gene collinearity over three hundred million years revealed in homosporous lycophytes.</title>
        <authorList>
            <person name="Li C."/>
            <person name="Wickell D."/>
            <person name="Kuo L.Y."/>
            <person name="Chen X."/>
            <person name="Nie B."/>
            <person name="Liao X."/>
            <person name="Peng D."/>
            <person name="Ji J."/>
            <person name="Jenkins J."/>
            <person name="Williams M."/>
            <person name="Shu S."/>
            <person name="Plott C."/>
            <person name="Barry K."/>
            <person name="Rajasekar S."/>
            <person name="Grimwood J."/>
            <person name="Han X."/>
            <person name="Sun S."/>
            <person name="Hou Z."/>
            <person name="He W."/>
            <person name="Dai G."/>
            <person name="Sun C."/>
            <person name="Schmutz J."/>
            <person name="Leebens-Mack J.H."/>
            <person name="Li F.W."/>
            <person name="Wang L."/>
        </authorList>
    </citation>
    <scope>NUCLEOTIDE SEQUENCE [LARGE SCALE GENOMIC DNA]</scope>
    <source>
        <strain evidence="2">cv. PW_Plant_1</strain>
    </source>
</reference>
<proteinExistence type="predicted"/>
<organism evidence="1 2">
    <name type="scientific">Diphasiastrum complanatum</name>
    <name type="common">Issler's clubmoss</name>
    <name type="synonym">Lycopodium complanatum</name>
    <dbReference type="NCBI Taxonomy" id="34168"/>
    <lineage>
        <taxon>Eukaryota</taxon>
        <taxon>Viridiplantae</taxon>
        <taxon>Streptophyta</taxon>
        <taxon>Embryophyta</taxon>
        <taxon>Tracheophyta</taxon>
        <taxon>Lycopodiopsida</taxon>
        <taxon>Lycopodiales</taxon>
        <taxon>Lycopodiaceae</taxon>
        <taxon>Lycopodioideae</taxon>
        <taxon>Diphasiastrum</taxon>
    </lineage>
</organism>
<dbReference type="Proteomes" id="UP001162992">
    <property type="component" value="Chromosome 13"/>
</dbReference>
<evidence type="ECO:0000313" key="1">
    <source>
        <dbReference type="EMBL" id="KAJ7533008.1"/>
    </source>
</evidence>
<sequence>MADEEEQQEKKQKKAEKAGVLVLGPFFPDLIQAIDSNFTLFKLWEAEDEQAFLAHNAGQIFALVGDASIGATAHLIDALPNLEIVSCFSVGTDKVDLVKCRERGIVVTNTPDVLTDDTADLAFALVLTTMRRVCAADRYIREGLWPIHAPYPLSHTVKHIRNINCYICSCFDDYLLLRLDPPYLVLFGLIVDVNG</sequence>
<evidence type="ECO:0000313" key="2">
    <source>
        <dbReference type="Proteomes" id="UP001162992"/>
    </source>
</evidence>
<keyword evidence="2" id="KW-1185">Reference proteome</keyword>
<protein>
    <submittedName>
        <fullName evidence="1">Uncharacterized protein</fullName>
    </submittedName>
</protein>
<comment type="caution">
    <text evidence="1">The sequence shown here is derived from an EMBL/GenBank/DDBJ whole genome shotgun (WGS) entry which is preliminary data.</text>
</comment>